<name>A0ABV5G584_9MICC</name>
<organism evidence="1 2">
    <name type="scientific">Citricoccus parietis</name>
    <dbReference type="NCBI Taxonomy" id="592307"/>
    <lineage>
        <taxon>Bacteria</taxon>
        <taxon>Bacillati</taxon>
        <taxon>Actinomycetota</taxon>
        <taxon>Actinomycetes</taxon>
        <taxon>Micrococcales</taxon>
        <taxon>Micrococcaceae</taxon>
        <taxon>Citricoccus</taxon>
    </lineage>
</organism>
<dbReference type="EMBL" id="JBHMFI010000002">
    <property type="protein sequence ID" value="MFB9074097.1"/>
    <property type="molecule type" value="Genomic_DNA"/>
</dbReference>
<protein>
    <submittedName>
        <fullName evidence="1">Uncharacterized protein</fullName>
    </submittedName>
</protein>
<evidence type="ECO:0000313" key="1">
    <source>
        <dbReference type="EMBL" id="MFB9074097.1"/>
    </source>
</evidence>
<dbReference type="Proteomes" id="UP001589575">
    <property type="component" value="Unassembled WGS sequence"/>
</dbReference>
<reference evidence="1 2" key="1">
    <citation type="submission" date="2024-09" db="EMBL/GenBank/DDBJ databases">
        <authorList>
            <person name="Sun Q."/>
            <person name="Mori K."/>
        </authorList>
    </citation>
    <scope>NUCLEOTIDE SEQUENCE [LARGE SCALE GENOMIC DNA]</scope>
    <source>
        <strain evidence="1 2">CCM 7609</strain>
    </source>
</reference>
<sequence length="82" mass="8796">MVQLPQLIADYCQLARALTVSLALELMRALESLRLVRLIVGVITGGRQVATARRTVLGKVSPEVRGVVPVENGVVPAGIHRV</sequence>
<accession>A0ABV5G584</accession>
<proteinExistence type="predicted"/>
<gene>
    <name evidence="1" type="ORF">ACFFX0_24030</name>
</gene>
<evidence type="ECO:0000313" key="2">
    <source>
        <dbReference type="Proteomes" id="UP001589575"/>
    </source>
</evidence>
<keyword evidence="2" id="KW-1185">Reference proteome</keyword>
<comment type="caution">
    <text evidence="1">The sequence shown here is derived from an EMBL/GenBank/DDBJ whole genome shotgun (WGS) entry which is preliminary data.</text>
</comment>